<evidence type="ECO:0000313" key="3">
    <source>
        <dbReference type="Proteomes" id="UP000632222"/>
    </source>
</evidence>
<evidence type="ECO:0000313" key="2">
    <source>
        <dbReference type="EMBL" id="GGJ52675.1"/>
    </source>
</evidence>
<reference evidence="3" key="1">
    <citation type="journal article" date="2019" name="Int. J. Syst. Evol. Microbiol.">
        <title>The Global Catalogue of Microorganisms (GCM) 10K type strain sequencing project: providing services to taxonomists for standard genome sequencing and annotation.</title>
        <authorList>
            <consortium name="The Broad Institute Genomics Platform"/>
            <consortium name="The Broad Institute Genome Sequencing Center for Infectious Disease"/>
            <person name="Wu L."/>
            <person name="Ma J."/>
        </authorList>
    </citation>
    <scope>NUCLEOTIDE SEQUENCE [LARGE SCALE GENOMIC DNA]</scope>
    <source>
        <strain evidence="3">JCM 14370</strain>
    </source>
</reference>
<dbReference type="Pfam" id="PF12867">
    <property type="entry name" value="DinB_2"/>
    <property type="match status" value="1"/>
</dbReference>
<organism evidence="2 3">
    <name type="scientific">Deinococcus roseus</name>
    <dbReference type="NCBI Taxonomy" id="392414"/>
    <lineage>
        <taxon>Bacteria</taxon>
        <taxon>Thermotogati</taxon>
        <taxon>Deinococcota</taxon>
        <taxon>Deinococci</taxon>
        <taxon>Deinococcales</taxon>
        <taxon>Deinococcaceae</taxon>
        <taxon>Deinococcus</taxon>
    </lineage>
</organism>
<dbReference type="RefSeq" id="WP_189006846.1">
    <property type="nucleotide sequence ID" value="NZ_BMOD01000025.1"/>
</dbReference>
<gene>
    <name evidence="2" type="ORF">GCM10008938_43290</name>
</gene>
<dbReference type="InterPro" id="IPR034660">
    <property type="entry name" value="DinB/YfiT-like"/>
</dbReference>
<comment type="caution">
    <text evidence="2">The sequence shown here is derived from an EMBL/GenBank/DDBJ whole genome shotgun (WGS) entry which is preliminary data.</text>
</comment>
<accession>A0ABQ2DDB6</accession>
<protein>
    <recommendedName>
        <fullName evidence="1">DinB-like domain-containing protein</fullName>
    </recommendedName>
</protein>
<dbReference type="SUPFAM" id="SSF109854">
    <property type="entry name" value="DinB/YfiT-like putative metalloenzymes"/>
    <property type="match status" value="1"/>
</dbReference>
<dbReference type="InterPro" id="IPR024775">
    <property type="entry name" value="DinB-like"/>
</dbReference>
<dbReference type="Gene3D" id="1.20.120.450">
    <property type="entry name" value="dinb family like domain"/>
    <property type="match status" value="1"/>
</dbReference>
<dbReference type="EMBL" id="BMOD01000025">
    <property type="protein sequence ID" value="GGJ52675.1"/>
    <property type="molecule type" value="Genomic_DNA"/>
</dbReference>
<evidence type="ECO:0000259" key="1">
    <source>
        <dbReference type="Pfam" id="PF12867"/>
    </source>
</evidence>
<sequence>MTRPQPTEYVSFYARYIDMVPEEDVLAAMHQQAAVTAEQILRFAGKPDARYTPDKWSVKEVIGHMTDTERVFGQRALFFARGDRAELPPFEQDDWMKECDFGACSLEGLLEEFQAVRRGHELFFRHLAVSAWERRGIAGGNPFTVRALAYGMLGHERAHLQVLLERYS</sequence>
<proteinExistence type="predicted"/>
<dbReference type="Proteomes" id="UP000632222">
    <property type="component" value="Unassembled WGS sequence"/>
</dbReference>
<keyword evidence="3" id="KW-1185">Reference proteome</keyword>
<name>A0ABQ2DDB6_9DEIO</name>
<feature type="domain" description="DinB-like" evidence="1">
    <location>
        <begin position="48"/>
        <end position="162"/>
    </location>
</feature>